<dbReference type="RefSeq" id="WP_203772375.1">
    <property type="nucleotide sequence ID" value="NZ_BAAAYJ010000097.1"/>
</dbReference>
<proteinExistence type="predicted"/>
<name>A0A919JLL4_9ACTN</name>
<sequence>MSEIAVQVVADSSGNLSRRPTTPEPFEARIDELSAAIAQVAERLRQELDTVEASKDHEQWHLGEVQVQFGMALKAKTGILVVTAGAEATFSASLKWVSRPSA</sequence>
<accession>A0A919JLL4</accession>
<dbReference type="Proteomes" id="UP000647172">
    <property type="component" value="Unassembled WGS sequence"/>
</dbReference>
<dbReference type="Pfam" id="PF19493">
    <property type="entry name" value="Trypco1"/>
    <property type="match status" value="1"/>
</dbReference>
<comment type="caution">
    <text evidence="2">The sequence shown here is derived from an EMBL/GenBank/DDBJ whole genome shotgun (WGS) entry which is preliminary data.</text>
</comment>
<dbReference type="EMBL" id="BOMQ01000061">
    <property type="protein sequence ID" value="GIE51647.1"/>
    <property type="molecule type" value="Genomic_DNA"/>
</dbReference>
<gene>
    <name evidence="2" type="ORF">Ani05nite_51810</name>
</gene>
<evidence type="ECO:0000313" key="3">
    <source>
        <dbReference type="Proteomes" id="UP000647172"/>
    </source>
</evidence>
<feature type="domain" description="Trypsin-co-occurring" evidence="1">
    <location>
        <begin position="3"/>
        <end position="96"/>
    </location>
</feature>
<keyword evidence="3" id="KW-1185">Reference proteome</keyword>
<dbReference type="NCBIfam" id="NF041216">
    <property type="entry name" value="CU044_2847_fam"/>
    <property type="match status" value="1"/>
</dbReference>
<evidence type="ECO:0000259" key="1">
    <source>
        <dbReference type="Pfam" id="PF19493"/>
    </source>
</evidence>
<dbReference type="AlphaFoldDB" id="A0A919JLL4"/>
<reference evidence="2" key="1">
    <citation type="submission" date="2021-01" db="EMBL/GenBank/DDBJ databases">
        <title>Whole genome shotgun sequence of Actinoplanes nipponensis NBRC 14063.</title>
        <authorList>
            <person name="Komaki H."/>
            <person name="Tamura T."/>
        </authorList>
    </citation>
    <scope>NUCLEOTIDE SEQUENCE</scope>
    <source>
        <strain evidence="2">NBRC 14063</strain>
    </source>
</reference>
<organism evidence="2 3">
    <name type="scientific">Actinoplanes nipponensis</name>
    <dbReference type="NCBI Taxonomy" id="135950"/>
    <lineage>
        <taxon>Bacteria</taxon>
        <taxon>Bacillati</taxon>
        <taxon>Actinomycetota</taxon>
        <taxon>Actinomycetes</taxon>
        <taxon>Micromonosporales</taxon>
        <taxon>Micromonosporaceae</taxon>
        <taxon>Actinoplanes</taxon>
    </lineage>
</organism>
<protein>
    <recommendedName>
        <fullName evidence="1">Trypsin-co-occurring domain-containing protein</fullName>
    </recommendedName>
</protein>
<dbReference type="InterPro" id="IPR045794">
    <property type="entry name" value="Trypco1"/>
</dbReference>
<evidence type="ECO:0000313" key="2">
    <source>
        <dbReference type="EMBL" id="GIE51647.1"/>
    </source>
</evidence>